<comment type="caution">
    <text evidence="1">The sequence shown here is derived from an EMBL/GenBank/DDBJ whole genome shotgun (WGS) entry which is preliminary data.</text>
</comment>
<reference evidence="1 2" key="1">
    <citation type="submission" date="2015-08" db="EMBL/GenBank/DDBJ databases">
        <title>Emmonsia species relationships and genome sequence.</title>
        <authorList>
            <person name="Cuomo C.A."/>
            <person name="Schwartz I.S."/>
            <person name="Kenyon C."/>
            <person name="De Hoog G.S."/>
            <person name="Govender N.P."/>
            <person name="Botha A."/>
            <person name="Moreno L."/>
            <person name="De Vries M."/>
            <person name="Munoz J.F."/>
            <person name="Stielow J.B."/>
        </authorList>
    </citation>
    <scope>NUCLEOTIDE SEQUENCE [LARGE SCALE GENOMIC DNA]</scope>
    <source>
        <strain evidence="1 2">EI222</strain>
    </source>
</reference>
<dbReference type="AlphaFoldDB" id="A0A1J9QB76"/>
<protein>
    <submittedName>
        <fullName evidence="1">Uncharacterized protein</fullName>
    </submittedName>
</protein>
<evidence type="ECO:0000313" key="1">
    <source>
        <dbReference type="EMBL" id="OJD26078.1"/>
    </source>
</evidence>
<name>A0A1J9QB76_9EURO</name>
<keyword evidence="2" id="KW-1185">Reference proteome</keyword>
<sequence>MKKAIRSRFGVFDEGNLSLRYTPVLSKIPTRDYFGNMGLRSLPSGRRDAALARNLSEISGEPRWYLQSAEA</sequence>
<dbReference type="VEuPathDB" id="FungiDB:ACJ73_02539"/>
<dbReference type="Proteomes" id="UP000242791">
    <property type="component" value="Unassembled WGS sequence"/>
</dbReference>
<evidence type="ECO:0000313" key="2">
    <source>
        <dbReference type="Proteomes" id="UP000242791"/>
    </source>
</evidence>
<dbReference type="EMBL" id="LGTZ01000276">
    <property type="protein sequence ID" value="OJD26078.1"/>
    <property type="molecule type" value="Genomic_DNA"/>
</dbReference>
<proteinExistence type="predicted"/>
<accession>A0A1J9QB76</accession>
<organism evidence="1 2">
    <name type="scientific">Blastomyces percursus</name>
    <dbReference type="NCBI Taxonomy" id="1658174"/>
    <lineage>
        <taxon>Eukaryota</taxon>
        <taxon>Fungi</taxon>
        <taxon>Dikarya</taxon>
        <taxon>Ascomycota</taxon>
        <taxon>Pezizomycotina</taxon>
        <taxon>Eurotiomycetes</taxon>
        <taxon>Eurotiomycetidae</taxon>
        <taxon>Onygenales</taxon>
        <taxon>Ajellomycetaceae</taxon>
        <taxon>Blastomyces</taxon>
    </lineage>
</organism>
<gene>
    <name evidence="1" type="ORF">ACJ73_02539</name>
</gene>